<name>A0A8B7P1P1_HYAAZ</name>
<reference evidence="2" key="1">
    <citation type="submission" date="2025-08" db="UniProtKB">
        <authorList>
            <consortium name="RefSeq"/>
        </authorList>
    </citation>
    <scope>IDENTIFICATION</scope>
    <source>
        <tissue evidence="2">Whole organism</tissue>
    </source>
</reference>
<accession>A0A8B7P1P1</accession>
<evidence type="ECO:0000313" key="1">
    <source>
        <dbReference type="Proteomes" id="UP000694843"/>
    </source>
</evidence>
<evidence type="ECO:0000313" key="2">
    <source>
        <dbReference type="RefSeq" id="XP_018019927.1"/>
    </source>
</evidence>
<proteinExistence type="predicted"/>
<dbReference type="Proteomes" id="UP000694843">
    <property type="component" value="Unplaced"/>
</dbReference>
<keyword evidence="1" id="KW-1185">Reference proteome</keyword>
<dbReference type="GeneID" id="108676372"/>
<sequence>MVEASEAFLLHAQDLAQVAQHQARLGAKCAQHGVPHQPQMFEVQPGPQYLVALEEATWRFTEPLACLDALFCTYHVLGLTYQPACRNTWVLVQRLLYDIEATDDRLAPCVSVLVNELSASPTCST</sequence>
<protein>
    <submittedName>
        <fullName evidence="2">Uncharacterized protein LOC108676372</fullName>
    </submittedName>
</protein>
<organism evidence="1 2">
    <name type="scientific">Hyalella azteca</name>
    <name type="common">Amphipod</name>
    <dbReference type="NCBI Taxonomy" id="294128"/>
    <lineage>
        <taxon>Eukaryota</taxon>
        <taxon>Metazoa</taxon>
        <taxon>Ecdysozoa</taxon>
        <taxon>Arthropoda</taxon>
        <taxon>Crustacea</taxon>
        <taxon>Multicrustacea</taxon>
        <taxon>Malacostraca</taxon>
        <taxon>Eumalacostraca</taxon>
        <taxon>Peracarida</taxon>
        <taxon>Amphipoda</taxon>
        <taxon>Senticaudata</taxon>
        <taxon>Talitrida</taxon>
        <taxon>Talitroidea</taxon>
        <taxon>Hyalellidae</taxon>
        <taxon>Hyalella</taxon>
    </lineage>
</organism>
<dbReference type="OrthoDB" id="6819336at2759"/>
<dbReference type="RefSeq" id="XP_018019927.1">
    <property type="nucleotide sequence ID" value="XM_018164438.1"/>
</dbReference>
<dbReference type="AlphaFoldDB" id="A0A8B7P1P1"/>
<gene>
    <name evidence="2" type="primary">LOC108676372</name>
</gene>
<dbReference type="KEGG" id="hazt:108676372"/>